<dbReference type="OrthoDB" id="8048523at2759"/>
<evidence type="ECO:0000256" key="1">
    <source>
        <dbReference type="SAM" id="MobiDB-lite"/>
    </source>
</evidence>
<dbReference type="InParanoid" id="A0A6I9QGP9"/>
<keyword evidence="2" id="KW-0812">Transmembrane</keyword>
<dbReference type="PANTHER" id="PTHR34809:SF1">
    <property type="entry name" value="MALTOSE EXCESS PROTEIN 1, CHLOROPLASTIC-RELATED"/>
    <property type="match status" value="1"/>
</dbReference>
<feature type="region of interest" description="Disordered" evidence="1">
    <location>
        <begin position="32"/>
        <end position="73"/>
    </location>
</feature>
<sequence length="392" mass="42732">MTPYAVAPLASLPTTAPLRCLLLSSSHRVPRLLRPRPHSNGTPSPVLSAAPRRCPPSAASAVDSPTPFPSNQTSRFQQWDSMTAKFAGASNVPFLLIQLPQILLNSRNLLAGNKAALFAVPWLGMLTGLLGNLTLLSYFAKKKETEAIVVQTLGVVSIYVVIAQLAIAGAVPVPHFTAISAVVASGLVLNFMNYFNWIGQGVWLLWEDFITITGLTVLPQVMWSTFVPFIPNSILPGTISCIMAVAVVITARTGKLSEKGVKFVRSISGWTATLLFMWMPVAQMWTSYLNPDNIKGLSAFTLLLGMIGNGLMVPRALFIRDLIWFTGASWASFLHGWGNLAWMYCLNSISREFFLAATLGLFIWIAIAVWRDTIAYGYSSPVKSLKELVSGR</sequence>
<accession>A0A6I9QGP9</accession>
<organism evidence="3 4">
    <name type="scientific">Elaeis guineensis var. tenera</name>
    <name type="common">Oil palm</name>
    <dbReference type="NCBI Taxonomy" id="51953"/>
    <lineage>
        <taxon>Eukaryota</taxon>
        <taxon>Viridiplantae</taxon>
        <taxon>Streptophyta</taxon>
        <taxon>Embryophyta</taxon>
        <taxon>Tracheophyta</taxon>
        <taxon>Spermatophyta</taxon>
        <taxon>Magnoliopsida</taxon>
        <taxon>Liliopsida</taxon>
        <taxon>Arecaceae</taxon>
        <taxon>Arecoideae</taxon>
        <taxon>Cocoseae</taxon>
        <taxon>Elaeidinae</taxon>
        <taxon>Elaeis</taxon>
    </lineage>
</organism>
<reference evidence="4" key="1">
    <citation type="submission" date="2025-08" db="UniProtKB">
        <authorList>
            <consortium name="RefSeq"/>
        </authorList>
    </citation>
    <scope>IDENTIFICATION</scope>
</reference>
<dbReference type="PANTHER" id="PTHR34809">
    <property type="entry name" value="MALTOSE EXCESS PROTEIN 1, CHLOROPLASTIC-RELATED"/>
    <property type="match status" value="1"/>
</dbReference>
<feature type="transmembrane region" description="Helical" evidence="2">
    <location>
        <begin position="204"/>
        <end position="223"/>
    </location>
</feature>
<feature type="transmembrane region" description="Helical" evidence="2">
    <location>
        <begin position="147"/>
        <end position="167"/>
    </location>
</feature>
<dbReference type="GO" id="GO:0009941">
    <property type="term" value="C:chloroplast envelope"/>
    <property type="evidence" value="ECO:0007669"/>
    <property type="project" value="TreeGrafter"/>
</dbReference>
<keyword evidence="3" id="KW-1185">Reference proteome</keyword>
<evidence type="ECO:0000256" key="2">
    <source>
        <dbReference type="SAM" id="Phobius"/>
    </source>
</evidence>
<dbReference type="RefSeq" id="XP_010908354.1">
    <property type="nucleotide sequence ID" value="XM_010910052.3"/>
</dbReference>
<keyword evidence="2" id="KW-0472">Membrane</keyword>
<evidence type="ECO:0000313" key="3">
    <source>
        <dbReference type="Proteomes" id="UP000504607"/>
    </source>
</evidence>
<feature type="transmembrane region" description="Helical" evidence="2">
    <location>
        <begin position="353"/>
        <end position="370"/>
    </location>
</feature>
<dbReference type="InterPro" id="IPR034628">
    <property type="entry name" value="MEX1/MEX1-like"/>
</dbReference>
<dbReference type="Proteomes" id="UP000504607">
    <property type="component" value="Unplaced"/>
</dbReference>
<proteinExistence type="predicted"/>
<evidence type="ECO:0000313" key="4">
    <source>
        <dbReference type="RefSeq" id="XP_010908354.1"/>
    </source>
</evidence>
<feature type="transmembrane region" description="Helical" evidence="2">
    <location>
        <begin position="115"/>
        <end position="140"/>
    </location>
</feature>
<feature type="compositionally biased region" description="Low complexity" evidence="1">
    <location>
        <begin position="48"/>
        <end position="61"/>
    </location>
</feature>
<dbReference type="AlphaFoldDB" id="A0A6I9QGP9"/>
<protein>
    <submittedName>
        <fullName evidence="4">Maltose excess protein 1-like, chloroplastic</fullName>
    </submittedName>
</protein>
<dbReference type="GO" id="GO:0005363">
    <property type="term" value="F:maltose transmembrane transporter activity"/>
    <property type="evidence" value="ECO:0007669"/>
    <property type="project" value="TreeGrafter"/>
</dbReference>
<keyword evidence="2" id="KW-1133">Transmembrane helix</keyword>
<feature type="transmembrane region" description="Helical" evidence="2">
    <location>
        <begin position="229"/>
        <end position="251"/>
    </location>
</feature>
<dbReference type="KEGG" id="egu:105034776"/>
<feature type="transmembrane region" description="Helical" evidence="2">
    <location>
        <begin position="294"/>
        <end position="313"/>
    </location>
</feature>
<feature type="transmembrane region" description="Helical" evidence="2">
    <location>
        <begin position="263"/>
        <end position="282"/>
    </location>
</feature>
<dbReference type="GeneID" id="105034776"/>
<name>A0A6I9QGP9_ELAGV</name>
<gene>
    <name evidence="4" type="primary">LOC105034776</name>
</gene>
<feature type="transmembrane region" description="Helical" evidence="2">
    <location>
        <begin position="173"/>
        <end position="192"/>
    </location>
</feature>